<gene>
    <name evidence="2" type="ORF">KDW_52930</name>
</gene>
<dbReference type="Pfam" id="PF09511">
    <property type="entry name" value="RNA_lig_T4_1"/>
    <property type="match status" value="1"/>
</dbReference>
<dbReference type="InterPro" id="IPR019039">
    <property type="entry name" value="T4-Rnl1-like_N"/>
</dbReference>
<accession>A0A5J4KXD2</accession>
<protein>
    <recommendedName>
        <fullName evidence="1">T4 RNA ligase 1-like N-terminal domain-containing protein</fullName>
    </recommendedName>
</protein>
<dbReference type="AlphaFoldDB" id="A0A5J4KXD2"/>
<feature type="domain" description="T4 RNA ligase 1-like N-terminal" evidence="1">
    <location>
        <begin position="53"/>
        <end position="231"/>
    </location>
</feature>
<dbReference type="SUPFAM" id="SSF56091">
    <property type="entry name" value="DNA ligase/mRNA capping enzyme, catalytic domain"/>
    <property type="match status" value="1"/>
</dbReference>
<evidence type="ECO:0000313" key="3">
    <source>
        <dbReference type="Proteomes" id="UP000326912"/>
    </source>
</evidence>
<reference evidence="2 3" key="1">
    <citation type="submission" date="2019-10" db="EMBL/GenBank/DDBJ databases">
        <title>Dictyobacter vulcani sp. nov., within the class Ktedonobacteria, isolated from soil of volcanic Mt. Zao.</title>
        <authorList>
            <person name="Zheng Y."/>
            <person name="Wang C.M."/>
            <person name="Sakai Y."/>
            <person name="Abe K."/>
            <person name="Yokota A."/>
            <person name="Yabe S."/>
        </authorList>
    </citation>
    <scope>NUCLEOTIDE SEQUENCE [LARGE SCALE GENOMIC DNA]</scope>
    <source>
        <strain evidence="2 3">W12</strain>
    </source>
</reference>
<dbReference type="Proteomes" id="UP000326912">
    <property type="component" value="Unassembled WGS sequence"/>
</dbReference>
<evidence type="ECO:0000259" key="1">
    <source>
        <dbReference type="Pfam" id="PF09511"/>
    </source>
</evidence>
<dbReference type="RefSeq" id="WP_151758807.1">
    <property type="nucleotide sequence ID" value="NZ_BKZW01000003.1"/>
</dbReference>
<comment type="caution">
    <text evidence="2">The sequence shown here is derived from an EMBL/GenBank/DDBJ whole genome shotgun (WGS) entry which is preliminary data.</text>
</comment>
<keyword evidence="3" id="KW-1185">Reference proteome</keyword>
<dbReference type="EMBL" id="BKZW01000003">
    <property type="protein sequence ID" value="GER91131.1"/>
    <property type="molecule type" value="Genomic_DNA"/>
</dbReference>
<organism evidence="2 3">
    <name type="scientific">Dictyobacter vulcani</name>
    <dbReference type="NCBI Taxonomy" id="2607529"/>
    <lineage>
        <taxon>Bacteria</taxon>
        <taxon>Bacillati</taxon>
        <taxon>Chloroflexota</taxon>
        <taxon>Ktedonobacteria</taxon>
        <taxon>Ktedonobacterales</taxon>
        <taxon>Dictyobacteraceae</taxon>
        <taxon>Dictyobacter</taxon>
    </lineage>
</organism>
<name>A0A5J4KXD2_9CHLR</name>
<proteinExistence type="predicted"/>
<sequence length="352" mass="40923">MANAASVIDLPSFQERQAQGLITVRFHPKHDLLIWNYTPKCQYEQAWDEVTMQARGLITETDGTIIARPFRKFMNIEQHQGPLPLEPFKATEKMDGSLLIVSTYKGERIVATRGSFISEQALKANEIIAKRYENFEFLPAYTYLFEVIYPANRIVVDYGNTEDLTLLAIIHTASGEEKDIHHPTYSTNLLFPIVKYYDGIADVEALRRLEEANREGFVLCFESGLRLKVKFSEYLRLHRLMTNVNARLIWEILKDNQSLEPLLDRVPDEFYAWVKKISSDLQSQFQAIEQECILELNQVKDLPTRKEQAAIIATKKYRAVIFSMLDNKKYQDAIWRLIYPSASRPFWIDEDQ</sequence>
<evidence type="ECO:0000313" key="2">
    <source>
        <dbReference type="EMBL" id="GER91131.1"/>
    </source>
</evidence>